<keyword evidence="1" id="KW-0597">Phosphoprotein</keyword>
<dbReference type="PROSITE" id="PS00041">
    <property type="entry name" value="HTH_ARAC_FAMILY_1"/>
    <property type="match status" value="1"/>
</dbReference>
<dbReference type="RefSeq" id="WP_103915217.1">
    <property type="nucleotide sequence ID" value="NZ_FNUV01000002.1"/>
</dbReference>
<dbReference type="Gene3D" id="2.60.40.10">
    <property type="entry name" value="Immunoglobulins"/>
    <property type="match status" value="1"/>
</dbReference>
<sequence>MTKRLLLAIVMMLSITVSAQRVPLRIMSQTPVQGTEEARSLMFDHYGLMWVGTDQGLRVFDGYAFKTFRSDAYSPGIIPNNYVRSITEDHNDGLWIGTRDGLARYDRRKGTFKTYHLRGEQARLISALYTTSDGTVWAGTNAGVSRYDATIDDFIDINMPQAAISFAEDRHGNLYIGTWEGGLLRLNKKTGRMVSYPRLSERNTAQTLLMDSRGRLWVGTWEHGIVRLDHPENEQSPVMHWMNEGRRDFRTFHRLVEDSVSHSVWGCCIEGLTRVDIDDYTQVDNYPILTFCYDMITDGMGNLWVITRNQGIVHLSTRQSPFRFFHLDPAGLELPVNRIQTVFTADGNRFWLGLQPYGLALYERSSGQVAYNTQISGMAQMTGPQGIYVQTISDIQQQPDGSVWMASSHGIVVWKDGEPSRHLSRSSMPYISDEEVKAFHKLPSGAMLVGQTNGLGIALSEEKGRMLSLTEDGRDFSRCNVQAIFEDHGHRLWIATEGEGIICITGRLDQPKSYSCHQYAPACNNYPIDEATAVYEDQAHRLWAISASGGLFLYNDETDTFLPVNHLYHIGTGGLYSIQGDDTGAIWLSTDKGLVRLMLSGKHATTTYYNMEDGIEAIRFSPNGAFHYGNELFYGSATGFFSFDAAQTERWQQGRLPSLVVTDLLIDDHTYLWLDSVRRQTISPNTPFFTREITIPSDVRKFSVEFSLLAYQNQEQCRYTYRLEGYDRDWHNTDAENRRATYQNLPAGSYELKLRAYDSYGRLVELPYSIHVRVLPPWYLTWWAYLIYFVLLIAAVYGVKEWYKARVNRRARLQQRVSELLHYRELMVIRQYEGARKALEAEEQQHSSPDELFLSKAIDCVKQHLDDADYDREQFASDMCVSSSTLYNKLRALTDQNVTGFINSIRLKEACRILRQRPDIKMTELSMAVGFNTPKYFTKLFKKEFGVLPSEYAEQGGEI</sequence>
<dbReference type="InterPro" id="IPR015943">
    <property type="entry name" value="WD40/YVTN_repeat-like_dom_sf"/>
</dbReference>
<evidence type="ECO:0000256" key="3">
    <source>
        <dbReference type="ARBA" id="ARBA00023125"/>
    </source>
</evidence>
<feature type="chain" id="PRO_5009284622" evidence="6">
    <location>
        <begin position="20"/>
        <end position="959"/>
    </location>
</feature>
<dbReference type="InterPro" id="IPR011047">
    <property type="entry name" value="Quinoprotein_ADH-like_sf"/>
</dbReference>
<evidence type="ECO:0000256" key="5">
    <source>
        <dbReference type="SAM" id="Phobius"/>
    </source>
</evidence>
<evidence type="ECO:0000256" key="4">
    <source>
        <dbReference type="ARBA" id="ARBA00023163"/>
    </source>
</evidence>
<feature type="signal peptide" evidence="6">
    <location>
        <begin position="1"/>
        <end position="19"/>
    </location>
</feature>
<dbReference type="SUPFAM" id="SSF50998">
    <property type="entry name" value="Quinoprotein alcohol dehydrogenase-like"/>
    <property type="match status" value="1"/>
</dbReference>
<gene>
    <name evidence="8" type="ORF">SAMN05216354_0797</name>
</gene>
<dbReference type="InterPro" id="IPR011123">
    <property type="entry name" value="Y_Y_Y"/>
</dbReference>
<evidence type="ECO:0000313" key="8">
    <source>
        <dbReference type="EMBL" id="SEF56211.1"/>
    </source>
</evidence>
<evidence type="ECO:0000313" key="9">
    <source>
        <dbReference type="Proteomes" id="UP000236735"/>
    </source>
</evidence>
<dbReference type="EMBL" id="FNUV01000002">
    <property type="protein sequence ID" value="SEF56211.1"/>
    <property type="molecule type" value="Genomic_DNA"/>
</dbReference>
<dbReference type="GO" id="GO:0000155">
    <property type="term" value="F:phosphorelay sensor kinase activity"/>
    <property type="evidence" value="ECO:0007669"/>
    <property type="project" value="TreeGrafter"/>
</dbReference>
<dbReference type="Pfam" id="PF07495">
    <property type="entry name" value="Y_Y_Y"/>
    <property type="match status" value="1"/>
</dbReference>
<evidence type="ECO:0000259" key="7">
    <source>
        <dbReference type="PROSITE" id="PS01124"/>
    </source>
</evidence>
<proteinExistence type="predicted"/>
<dbReference type="AlphaFoldDB" id="A0A1H5T2A3"/>
<dbReference type="Gene3D" id="2.130.10.10">
    <property type="entry name" value="YVTN repeat-like/Quinoprotein amine dehydrogenase"/>
    <property type="match status" value="3"/>
</dbReference>
<keyword evidence="5" id="KW-0812">Transmembrane</keyword>
<dbReference type="Pfam" id="PF07494">
    <property type="entry name" value="Reg_prop"/>
    <property type="match status" value="2"/>
</dbReference>
<dbReference type="GO" id="GO:0003700">
    <property type="term" value="F:DNA-binding transcription factor activity"/>
    <property type="evidence" value="ECO:0007669"/>
    <property type="project" value="InterPro"/>
</dbReference>
<keyword evidence="4" id="KW-0804">Transcription</keyword>
<dbReference type="Gene3D" id="1.10.10.60">
    <property type="entry name" value="Homeodomain-like"/>
    <property type="match status" value="1"/>
</dbReference>
<feature type="transmembrane region" description="Helical" evidence="5">
    <location>
        <begin position="778"/>
        <end position="799"/>
    </location>
</feature>
<dbReference type="SMART" id="SM00342">
    <property type="entry name" value="HTH_ARAC"/>
    <property type="match status" value="1"/>
</dbReference>
<evidence type="ECO:0000256" key="1">
    <source>
        <dbReference type="ARBA" id="ARBA00022553"/>
    </source>
</evidence>
<dbReference type="PROSITE" id="PS01124">
    <property type="entry name" value="HTH_ARAC_FAMILY_2"/>
    <property type="match status" value="1"/>
</dbReference>
<dbReference type="InterPro" id="IPR018060">
    <property type="entry name" value="HTH_AraC"/>
</dbReference>
<dbReference type="PANTHER" id="PTHR43547">
    <property type="entry name" value="TWO-COMPONENT HISTIDINE KINASE"/>
    <property type="match status" value="1"/>
</dbReference>
<dbReference type="InterPro" id="IPR011110">
    <property type="entry name" value="Reg_prop"/>
</dbReference>
<keyword evidence="2" id="KW-0805">Transcription regulation</keyword>
<keyword evidence="6" id="KW-0732">Signal</keyword>
<reference evidence="8 9" key="1">
    <citation type="submission" date="2016-10" db="EMBL/GenBank/DDBJ databases">
        <authorList>
            <person name="de Groot N.N."/>
        </authorList>
    </citation>
    <scope>NUCLEOTIDE SEQUENCE [LARGE SCALE GENOMIC DNA]</scope>
    <source>
        <strain evidence="8 9">AR32</strain>
    </source>
</reference>
<dbReference type="PRINTS" id="PR00032">
    <property type="entry name" value="HTHARAC"/>
</dbReference>
<protein>
    <submittedName>
        <fullName evidence="8">Ligand-binding sensor domain-containing protein</fullName>
    </submittedName>
</protein>
<dbReference type="GO" id="GO:0043565">
    <property type="term" value="F:sequence-specific DNA binding"/>
    <property type="evidence" value="ECO:0007669"/>
    <property type="project" value="InterPro"/>
</dbReference>
<keyword evidence="3" id="KW-0238">DNA-binding</keyword>
<accession>A0A1H5T2A3</accession>
<dbReference type="InterPro" id="IPR009057">
    <property type="entry name" value="Homeodomain-like_sf"/>
</dbReference>
<dbReference type="InterPro" id="IPR013783">
    <property type="entry name" value="Ig-like_fold"/>
</dbReference>
<name>A0A1H5T2A3_XYLRU</name>
<keyword evidence="5" id="KW-0472">Membrane</keyword>
<feature type="domain" description="HTH araC/xylS-type" evidence="7">
    <location>
        <begin position="855"/>
        <end position="955"/>
    </location>
</feature>
<organism evidence="8 9">
    <name type="scientific">Xylanibacter ruminicola</name>
    <name type="common">Prevotella ruminicola</name>
    <dbReference type="NCBI Taxonomy" id="839"/>
    <lineage>
        <taxon>Bacteria</taxon>
        <taxon>Pseudomonadati</taxon>
        <taxon>Bacteroidota</taxon>
        <taxon>Bacteroidia</taxon>
        <taxon>Bacteroidales</taxon>
        <taxon>Prevotellaceae</taxon>
        <taxon>Xylanibacter</taxon>
    </lineage>
</organism>
<dbReference type="InterPro" id="IPR020449">
    <property type="entry name" value="Tscrpt_reg_AraC-type_HTH"/>
</dbReference>
<dbReference type="SUPFAM" id="SSF63829">
    <property type="entry name" value="Calcium-dependent phosphotriesterase"/>
    <property type="match status" value="1"/>
</dbReference>
<dbReference type="Proteomes" id="UP000236735">
    <property type="component" value="Unassembled WGS sequence"/>
</dbReference>
<evidence type="ECO:0000256" key="6">
    <source>
        <dbReference type="SAM" id="SignalP"/>
    </source>
</evidence>
<dbReference type="Pfam" id="PF12833">
    <property type="entry name" value="HTH_18"/>
    <property type="match status" value="1"/>
</dbReference>
<dbReference type="PANTHER" id="PTHR43547:SF2">
    <property type="entry name" value="HYBRID SIGNAL TRANSDUCTION HISTIDINE KINASE C"/>
    <property type="match status" value="1"/>
</dbReference>
<dbReference type="InterPro" id="IPR018062">
    <property type="entry name" value="HTH_AraC-typ_CS"/>
</dbReference>
<keyword evidence="5" id="KW-1133">Transmembrane helix</keyword>
<evidence type="ECO:0000256" key="2">
    <source>
        <dbReference type="ARBA" id="ARBA00023015"/>
    </source>
</evidence>
<dbReference type="SUPFAM" id="SSF46689">
    <property type="entry name" value="Homeodomain-like"/>
    <property type="match status" value="1"/>
</dbReference>